<sequence length="129" mass="13433">MSSVPRIPACCKAPEQPGPPGIFPTVIPAPIDGVAVAASLRWAAHQATLCSGPARLRLFLLLRATKATGHLETSPKYASPKRKHVHVLPYGSSSAGGIRMATEDRSSAADNVPYLPGPPAAVIQAFAVM</sequence>
<proteinExistence type="predicted"/>
<evidence type="ECO:0000313" key="2">
    <source>
        <dbReference type="Proteomes" id="UP000245956"/>
    </source>
</evidence>
<organism evidence="1 2">
    <name type="scientific">Purpureocillium lilacinum</name>
    <name type="common">Paecilomyces lilacinus</name>
    <dbReference type="NCBI Taxonomy" id="33203"/>
    <lineage>
        <taxon>Eukaryota</taxon>
        <taxon>Fungi</taxon>
        <taxon>Dikarya</taxon>
        <taxon>Ascomycota</taxon>
        <taxon>Pezizomycotina</taxon>
        <taxon>Sordariomycetes</taxon>
        <taxon>Hypocreomycetidae</taxon>
        <taxon>Hypocreales</taxon>
        <taxon>Ophiocordycipitaceae</taxon>
        <taxon>Purpureocillium</taxon>
    </lineage>
</organism>
<accession>A0A2U3DRP0</accession>
<name>A0A2U3DRP0_PURLI</name>
<evidence type="ECO:0000313" key="1">
    <source>
        <dbReference type="EMBL" id="PWI64916.1"/>
    </source>
</evidence>
<protein>
    <submittedName>
        <fullName evidence="1">Uncharacterized protein</fullName>
    </submittedName>
</protein>
<dbReference type="EMBL" id="LCWV01000042">
    <property type="protein sequence ID" value="PWI64916.1"/>
    <property type="molecule type" value="Genomic_DNA"/>
</dbReference>
<comment type="caution">
    <text evidence="1">The sequence shown here is derived from an EMBL/GenBank/DDBJ whole genome shotgun (WGS) entry which is preliminary data.</text>
</comment>
<reference evidence="1 2" key="1">
    <citation type="journal article" date="2016" name="Front. Microbiol.">
        <title>Genome and transcriptome sequences reveal the specific parasitism of the nematophagous Purpureocillium lilacinum 36-1.</title>
        <authorList>
            <person name="Xie J."/>
            <person name="Li S."/>
            <person name="Mo C."/>
            <person name="Xiao X."/>
            <person name="Peng D."/>
            <person name="Wang G."/>
            <person name="Xiao Y."/>
        </authorList>
    </citation>
    <scope>NUCLEOTIDE SEQUENCE [LARGE SCALE GENOMIC DNA]</scope>
    <source>
        <strain evidence="1 2">36-1</strain>
    </source>
</reference>
<dbReference type="AlphaFoldDB" id="A0A2U3DRP0"/>
<gene>
    <name evidence="1" type="ORF">PCL_08463</name>
</gene>
<dbReference type="Proteomes" id="UP000245956">
    <property type="component" value="Unassembled WGS sequence"/>
</dbReference>